<evidence type="ECO:0000313" key="2">
    <source>
        <dbReference type="Proteomes" id="UP000293092"/>
    </source>
</evidence>
<reference evidence="1" key="1">
    <citation type="submission" date="2017-11" db="EMBL/GenBank/DDBJ databases">
        <title>Comparative genomic and phylogenomic analyses of the family Idiomarinaceae.</title>
        <authorList>
            <person name="Liu Y."/>
            <person name="Shao Z."/>
        </authorList>
    </citation>
    <scope>NUCLEOTIDE SEQUENCE</scope>
    <source>
        <strain evidence="1">PIN1</strain>
    </source>
</reference>
<keyword evidence="2" id="KW-1185">Reference proteome</keyword>
<dbReference type="EMBL" id="PIQJ01000004">
    <property type="protein sequence ID" value="RZQ55216.1"/>
    <property type="molecule type" value="Genomic_DNA"/>
</dbReference>
<organism evidence="1 2">
    <name type="scientific">Pseudidiomarina tainanensis</name>
    <dbReference type="NCBI Taxonomy" id="502365"/>
    <lineage>
        <taxon>Bacteria</taxon>
        <taxon>Pseudomonadati</taxon>
        <taxon>Pseudomonadota</taxon>
        <taxon>Gammaproteobacteria</taxon>
        <taxon>Alteromonadales</taxon>
        <taxon>Idiomarinaceae</taxon>
        <taxon>Pseudidiomarina</taxon>
    </lineage>
</organism>
<proteinExistence type="predicted"/>
<gene>
    <name evidence="1" type="ORF">CWI82_11280</name>
</gene>
<sequence length="268" mass="29393">MPMHIDILIWVALSITCVCIAALWLKIVAVCGSSVRLKATLDKLIYKLPKTLSSKVITTAQQAVPEQTPAAWLLHQLIVAMSVFIILSLPISAVVKLTIGVSLLLMVLARRNRLKAYQRKVIRQWPSALDLVAMLMQSGLSLRAALHALQSIPNNLSAVAEIARLHRLQQSGYSLSQAIDALSLRITHPWISLFAGAVLQAQETGGALANTLKSQANQFRQQQLLEAEKRAQEVSVKLMLPLIFCFFPVTMLLILGPVFIGFTQGGML</sequence>
<name>A0ACD2HFG1_9GAMM</name>
<dbReference type="Proteomes" id="UP000293092">
    <property type="component" value="Unassembled WGS sequence"/>
</dbReference>
<accession>A0ACD2HFG1</accession>
<evidence type="ECO:0000313" key="1">
    <source>
        <dbReference type="EMBL" id="RZQ55216.1"/>
    </source>
</evidence>
<comment type="caution">
    <text evidence="1">The sequence shown here is derived from an EMBL/GenBank/DDBJ whole genome shotgun (WGS) entry which is preliminary data.</text>
</comment>
<protein>
    <submittedName>
        <fullName evidence="1">Uncharacterized protein</fullName>
    </submittedName>
</protein>